<dbReference type="KEGG" id="eus:EUTSA_v10012207mg"/>
<protein>
    <recommendedName>
        <fullName evidence="3">TATA-binding protein interacting (TIP20) domain-containing protein</fullName>
    </recommendedName>
</protein>
<dbReference type="SUPFAM" id="SSF48371">
    <property type="entry name" value="ARM repeat"/>
    <property type="match status" value="1"/>
</dbReference>
<dbReference type="GO" id="GO:0004674">
    <property type="term" value="F:protein serine/threonine kinase activity"/>
    <property type="evidence" value="ECO:0007669"/>
    <property type="project" value="TreeGrafter"/>
</dbReference>
<proteinExistence type="predicted"/>
<reference evidence="1 2" key="1">
    <citation type="journal article" date="2013" name="Front. Plant Sci.">
        <title>The Reference Genome of the Halophytic Plant Eutrema salsugineum.</title>
        <authorList>
            <person name="Yang R."/>
            <person name="Jarvis D.E."/>
            <person name="Chen H."/>
            <person name="Beilstein M.A."/>
            <person name="Grimwood J."/>
            <person name="Jenkins J."/>
            <person name="Shu S."/>
            <person name="Prochnik S."/>
            <person name="Xin M."/>
            <person name="Ma C."/>
            <person name="Schmutz J."/>
            <person name="Wing R.A."/>
            <person name="Mitchell-Olds T."/>
            <person name="Schumaker K.S."/>
            <person name="Wang X."/>
        </authorList>
    </citation>
    <scope>NUCLEOTIDE SEQUENCE [LARGE SCALE GENOMIC DNA]</scope>
</reference>
<dbReference type="Gene3D" id="1.25.10.10">
    <property type="entry name" value="Leucine-rich Repeat Variant"/>
    <property type="match status" value="1"/>
</dbReference>
<dbReference type="STRING" id="72664.V4KIV0"/>
<dbReference type="GO" id="GO:0031929">
    <property type="term" value="P:TOR signaling"/>
    <property type="evidence" value="ECO:0007669"/>
    <property type="project" value="TreeGrafter"/>
</dbReference>
<dbReference type="PANTHER" id="PTHR11139:SF9">
    <property type="entry name" value="SERINE_THREONINE-PROTEIN KINASE MTOR"/>
    <property type="match status" value="1"/>
</dbReference>
<dbReference type="Proteomes" id="UP000030689">
    <property type="component" value="Unassembled WGS sequence"/>
</dbReference>
<dbReference type="InterPro" id="IPR050517">
    <property type="entry name" value="DDR_Repair_Kinase"/>
</dbReference>
<sequence length="190" mass="20889">CNISSRSNFSSCLWVLQIVEKLLRTAVAEADVAVRKSIFVSLYGNHCFDDYLAQADSLTAIFASLKDEDLDVREYAISVAGRLSEKNPAYVLPALRSHLIKLLTYLELSAVNKCREESTKLLGCLVRNCERLILPYVAHVQKALVARLSEGTGVNANNFCVAKREVAVSTLGQVVQSTGCGTDFLPSFRN</sequence>
<dbReference type="InterPro" id="IPR016024">
    <property type="entry name" value="ARM-type_fold"/>
</dbReference>
<evidence type="ECO:0008006" key="3">
    <source>
        <dbReference type="Google" id="ProtNLM"/>
    </source>
</evidence>
<name>V4KIV0_EUTSA</name>
<dbReference type="Gramene" id="ESQ29832">
    <property type="protein sequence ID" value="ESQ29832"/>
    <property type="gene ID" value="EUTSA_v10012207mg"/>
</dbReference>
<evidence type="ECO:0000313" key="1">
    <source>
        <dbReference type="EMBL" id="ESQ29832.1"/>
    </source>
</evidence>
<dbReference type="GO" id="GO:0005634">
    <property type="term" value="C:nucleus"/>
    <property type="evidence" value="ECO:0007669"/>
    <property type="project" value="TreeGrafter"/>
</dbReference>
<keyword evidence="2" id="KW-1185">Reference proteome</keyword>
<accession>V4KIV0</accession>
<dbReference type="GO" id="GO:0005737">
    <property type="term" value="C:cytoplasm"/>
    <property type="evidence" value="ECO:0007669"/>
    <property type="project" value="TreeGrafter"/>
</dbReference>
<gene>
    <name evidence="1" type="ORF">EUTSA_v10012207mg</name>
</gene>
<dbReference type="PANTHER" id="PTHR11139">
    <property type="entry name" value="ATAXIA TELANGIECTASIA MUTATED ATM -RELATED"/>
    <property type="match status" value="1"/>
</dbReference>
<organism evidence="1 2">
    <name type="scientific">Eutrema salsugineum</name>
    <name type="common">Saltwater cress</name>
    <name type="synonym">Sisymbrium salsugineum</name>
    <dbReference type="NCBI Taxonomy" id="72664"/>
    <lineage>
        <taxon>Eukaryota</taxon>
        <taxon>Viridiplantae</taxon>
        <taxon>Streptophyta</taxon>
        <taxon>Embryophyta</taxon>
        <taxon>Tracheophyta</taxon>
        <taxon>Spermatophyta</taxon>
        <taxon>Magnoliopsida</taxon>
        <taxon>eudicotyledons</taxon>
        <taxon>Gunneridae</taxon>
        <taxon>Pentapetalae</taxon>
        <taxon>rosids</taxon>
        <taxon>malvids</taxon>
        <taxon>Brassicales</taxon>
        <taxon>Brassicaceae</taxon>
        <taxon>Eutremeae</taxon>
        <taxon>Eutrema</taxon>
    </lineage>
</organism>
<dbReference type="GO" id="GO:0031932">
    <property type="term" value="C:TORC2 complex"/>
    <property type="evidence" value="ECO:0007669"/>
    <property type="project" value="TreeGrafter"/>
</dbReference>
<dbReference type="eggNOG" id="KOG0891">
    <property type="taxonomic scope" value="Eukaryota"/>
</dbReference>
<dbReference type="GO" id="GO:0031931">
    <property type="term" value="C:TORC1 complex"/>
    <property type="evidence" value="ECO:0007669"/>
    <property type="project" value="TreeGrafter"/>
</dbReference>
<dbReference type="GO" id="GO:0016242">
    <property type="term" value="P:negative regulation of macroautophagy"/>
    <property type="evidence" value="ECO:0007669"/>
    <property type="project" value="TreeGrafter"/>
</dbReference>
<evidence type="ECO:0000313" key="2">
    <source>
        <dbReference type="Proteomes" id="UP000030689"/>
    </source>
</evidence>
<feature type="non-terminal residue" evidence="1">
    <location>
        <position position="1"/>
    </location>
</feature>
<dbReference type="InterPro" id="IPR011989">
    <property type="entry name" value="ARM-like"/>
</dbReference>
<dbReference type="EMBL" id="KI517809">
    <property type="protein sequence ID" value="ESQ29832.1"/>
    <property type="molecule type" value="Genomic_DNA"/>
</dbReference>
<dbReference type="AlphaFoldDB" id="V4KIV0"/>